<protein>
    <submittedName>
        <fullName evidence="2">Unannotated protein</fullName>
    </submittedName>
</protein>
<feature type="domain" description="CN hydrolase" evidence="1">
    <location>
        <begin position="3"/>
        <end position="241"/>
    </location>
</feature>
<dbReference type="AlphaFoldDB" id="A0A6J6TBT9"/>
<dbReference type="CDD" id="cd07583">
    <property type="entry name" value="nitrilase_5"/>
    <property type="match status" value="1"/>
</dbReference>
<gene>
    <name evidence="2" type="ORF">UFOPK2809_00542</name>
</gene>
<name>A0A6J6TBT9_9ZZZZ</name>
<reference evidence="2" key="1">
    <citation type="submission" date="2020-05" db="EMBL/GenBank/DDBJ databases">
        <authorList>
            <person name="Chiriac C."/>
            <person name="Salcher M."/>
            <person name="Ghai R."/>
            <person name="Kavagutti S V."/>
        </authorList>
    </citation>
    <scope>NUCLEOTIDE SEQUENCE</scope>
</reference>
<dbReference type="PROSITE" id="PS50263">
    <property type="entry name" value="CN_HYDROLASE"/>
    <property type="match status" value="1"/>
</dbReference>
<dbReference type="Pfam" id="PF00795">
    <property type="entry name" value="CN_hydrolase"/>
    <property type="match status" value="1"/>
</dbReference>
<sequence>MSVTVALIQLNCTSADPIYERVPHALKLISKAATKAQFVVLPELWHVGAFDIEAAREHAQPINGPLVTDMAALAKQHGIWLHGGSFCEVDDGSYYNTSVLFSPQGDLRATYRKIHLFGFEGGETTLMSSGEELVVVDTPLGATGLATCYDLRFPELFRALTEGGATTFVVTSGWPTPRIEHWDVLTQARAIENQAWVIACNEVGAQPGIELGGHSCVIDPKGSVVARGGSNEEIIYVEVDPELPEKWRKTFPALKDIRLR</sequence>
<proteinExistence type="predicted"/>
<dbReference type="PANTHER" id="PTHR23088">
    <property type="entry name" value="NITRILASE-RELATED"/>
    <property type="match status" value="1"/>
</dbReference>
<dbReference type="SUPFAM" id="SSF56317">
    <property type="entry name" value="Carbon-nitrogen hydrolase"/>
    <property type="match status" value="1"/>
</dbReference>
<dbReference type="InterPro" id="IPR003010">
    <property type="entry name" value="C-N_Hydrolase"/>
</dbReference>
<dbReference type="PROSITE" id="PS01227">
    <property type="entry name" value="UPF0012"/>
    <property type="match status" value="1"/>
</dbReference>
<dbReference type="PANTHER" id="PTHR23088:SF27">
    <property type="entry name" value="DEAMINATED GLUTATHIONE AMIDASE"/>
    <property type="match status" value="1"/>
</dbReference>
<dbReference type="InterPro" id="IPR036526">
    <property type="entry name" value="C-N_Hydrolase_sf"/>
</dbReference>
<evidence type="ECO:0000259" key="1">
    <source>
        <dbReference type="PROSITE" id="PS50263"/>
    </source>
</evidence>
<organism evidence="2">
    <name type="scientific">freshwater metagenome</name>
    <dbReference type="NCBI Taxonomy" id="449393"/>
    <lineage>
        <taxon>unclassified sequences</taxon>
        <taxon>metagenomes</taxon>
        <taxon>ecological metagenomes</taxon>
    </lineage>
</organism>
<evidence type="ECO:0000313" key="2">
    <source>
        <dbReference type="EMBL" id="CAB4744323.1"/>
    </source>
</evidence>
<dbReference type="InterPro" id="IPR001110">
    <property type="entry name" value="UPF0012_CS"/>
</dbReference>
<accession>A0A6J6TBT9</accession>
<dbReference type="EMBL" id="CAEZZA010000056">
    <property type="protein sequence ID" value="CAB4744323.1"/>
    <property type="molecule type" value="Genomic_DNA"/>
</dbReference>
<dbReference type="Gene3D" id="3.60.110.10">
    <property type="entry name" value="Carbon-nitrogen hydrolase"/>
    <property type="match status" value="1"/>
</dbReference>